<accession>A0A2M9YR70</accession>
<keyword evidence="3" id="KW-1185">Reference proteome</keyword>
<organism evidence="1 4">
    <name type="scientific">Leptospira adleri</name>
    <dbReference type="NCBI Taxonomy" id="2023186"/>
    <lineage>
        <taxon>Bacteria</taxon>
        <taxon>Pseudomonadati</taxon>
        <taxon>Spirochaetota</taxon>
        <taxon>Spirochaetia</taxon>
        <taxon>Leptospirales</taxon>
        <taxon>Leptospiraceae</taxon>
        <taxon>Leptospira</taxon>
    </lineage>
</organism>
<sequence length="59" mass="6923">MYFGKCGNSLGYSRNFLISEMWELTQRESLETSTITKRNVSFGVPAELRLQNFRFVLKK</sequence>
<comment type="caution">
    <text evidence="1">The sequence shown here is derived from an EMBL/GenBank/DDBJ whole genome shotgun (WGS) entry which is preliminary data.</text>
</comment>
<name>A0A2M9YR70_9LEPT</name>
<evidence type="ECO:0000313" key="4">
    <source>
        <dbReference type="Proteomes" id="UP000232188"/>
    </source>
</evidence>
<dbReference type="AlphaFoldDB" id="A0A2M9YR70"/>
<gene>
    <name evidence="2" type="ORF">CH376_03770</name>
    <name evidence="1" type="ORF">CH380_05850</name>
</gene>
<protein>
    <submittedName>
        <fullName evidence="1">Uncharacterized protein</fullName>
    </submittedName>
</protein>
<reference evidence="3 4" key="1">
    <citation type="submission" date="2017-07" db="EMBL/GenBank/DDBJ databases">
        <title>Leptospira spp. isolated from tropical soils.</title>
        <authorList>
            <person name="Thibeaux R."/>
            <person name="Iraola G."/>
            <person name="Ferres I."/>
            <person name="Bierque E."/>
            <person name="Girault D."/>
            <person name="Soupe-Gilbert M.-E."/>
            <person name="Picardeau M."/>
            <person name="Goarant C."/>
        </authorList>
    </citation>
    <scope>NUCLEOTIDE SEQUENCE [LARGE SCALE GENOMIC DNA]</scope>
    <source>
        <strain evidence="1 4">FH2-B-C1</strain>
        <strain evidence="2 3">FH2-B-D1</strain>
    </source>
</reference>
<evidence type="ECO:0000313" key="1">
    <source>
        <dbReference type="EMBL" id="PJZ54041.1"/>
    </source>
</evidence>
<dbReference type="Proteomes" id="UP000232149">
    <property type="component" value="Unassembled WGS sequence"/>
</dbReference>
<proteinExistence type="predicted"/>
<dbReference type="EMBL" id="NPDV01000004">
    <property type="protein sequence ID" value="PJZ54041.1"/>
    <property type="molecule type" value="Genomic_DNA"/>
</dbReference>
<evidence type="ECO:0000313" key="2">
    <source>
        <dbReference type="EMBL" id="PJZ63364.1"/>
    </source>
</evidence>
<dbReference type="EMBL" id="NPDU01000006">
    <property type="protein sequence ID" value="PJZ63364.1"/>
    <property type="molecule type" value="Genomic_DNA"/>
</dbReference>
<dbReference type="Proteomes" id="UP000232188">
    <property type="component" value="Unassembled WGS sequence"/>
</dbReference>
<evidence type="ECO:0000313" key="3">
    <source>
        <dbReference type="Proteomes" id="UP000232149"/>
    </source>
</evidence>